<dbReference type="AlphaFoldDB" id="A0A6G1FXK0"/>
<accession>A0A6G1FXK0</accession>
<comment type="subcellular location">
    <subcellularLocation>
        <location evidence="2">Cytoplasm</location>
    </subcellularLocation>
    <subcellularLocation>
        <location evidence="1">Nucleus</location>
    </subcellularLocation>
</comment>
<reference evidence="12" key="3">
    <citation type="submission" date="2025-04" db="UniProtKB">
        <authorList>
            <consortium name="RefSeq"/>
        </authorList>
    </citation>
    <scope>IDENTIFICATION</scope>
    <source>
        <strain evidence="12">CBS 781.70</strain>
    </source>
</reference>
<keyword evidence="8" id="KW-0539">Nucleus</keyword>
<dbReference type="RefSeq" id="XP_033532109.1">
    <property type="nucleotide sequence ID" value="XM_033679951.1"/>
</dbReference>
<evidence type="ECO:0000256" key="4">
    <source>
        <dbReference type="ARBA" id="ARBA00007573"/>
    </source>
</evidence>
<dbReference type="PANTHER" id="PTHR12896">
    <property type="entry name" value="PAX6 NEIGHBOR PROTEIN PAXNEB"/>
    <property type="match status" value="1"/>
</dbReference>
<evidence type="ECO:0000313" key="11">
    <source>
        <dbReference type="Proteomes" id="UP000504638"/>
    </source>
</evidence>
<evidence type="ECO:0000256" key="1">
    <source>
        <dbReference type="ARBA" id="ARBA00004123"/>
    </source>
</evidence>
<feature type="region of interest" description="Disordered" evidence="9">
    <location>
        <begin position="223"/>
        <end position="245"/>
    </location>
</feature>
<dbReference type="UniPathway" id="UPA00988"/>
<protein>
    <recommendedName>
        <fullName evidence="5">Elongator complex protein 4</fullName>
    </recommendedName>
</protein>
<feature type="region of interest" description="Disordered" evidence="9">
    <location>
        <begin position="1"/>
        <end position="23"/>
    </location>
</feature>
<dbReference type="OrthoDB" id="289162at2759"/>
<evidence type="ECO:0000313" key="10">
    <source>
        <dbReference type="EMBL" id="KAF1810478.1"/>
    </source>
</evidence>
<dbReference type="EMBL" id="ML975166">
    <property type="protein sequence ID" value="KAF1810478.1"/>
    <property type="molecule type" value="Genomic_DNA"/>
</dbReference>
<name>A0A6G1FXK0_9PEZI</name>
<dbReference type="PANTHER" id="PTHR12896:SF1">
    <property type="entry name" value="ELONGATOR COMPLEX PROTEIN 4"/>
    <property type="match status" value="1"/>
</dbReference>
<sequence>MANLDHLAPTDREGLKTKGEPPKEGISTFCHSFDLAKRLDVGLRSRFQFIPLRGVGDTQSSPFLSAFLTLEKYLLSSAPTSVHRVVIPSLLSPALYPPHACAPHHVLQFLMNIRRLLRSIPSRLAVMTTFPLSLFPRNQGVVRWMEILSDCVLELAPFPHQSLASSGATTKDEEAPQGLMRIHKLPTLHERGGASAAQLLAEDLAFVVSRRKVVIKPFSLPPIEGDQEAQSEREGGHTQGGGLSF</sequence>
<proteinExistence type="inferred from homology"/>
<evidence type="ECO:0000256" key="6">
    <source>
        <dbReference type="ARBA" id="ARBA00022490"/>
    </source>
</evidence>
<evidence type="ECO:0000256" key="3">
    <source>
        <dbReference type="ARBA" id="ARBA00005043"/>
    </source>
</evidence>
<dbReference type="GO" id="GO:0005737">
    <property type="term" value="C:cytoplasm"/>
    <property type="evidence" value="ECO:0007669"/>
    <property type="project" value="UniProtKB-SubCell"/>
</dbReference>
<dbReference type="GO" id="GO:0002098">
    <property type="term" value="P:tRNA wobble uridine modification"/>
    <property type="evidence" value="ECO:0007669"/>
    <property type="project" value="InterPro"/>
</dbReference>
<keyword evidence="7" id="KW-0819">tRNA processing</keyword>
<evidence type="ECO:0000256" key="8">
    <source>
        <dbReference type="ARBA" id="ARBA00023242"/>
    </source>
</evidence>
<evidence type="ECO:0000256" key="2">
    <source>
        <dbReference type="ARBA" id="ARBA00004496"/>
    </source>
</evidence>
<reference evidence="10 12" key="1">
    <citation type="submission" date="2020-01" db="EMBL/GenBank/DDBJ databases">
        <authorList>
            <consortium name="DOE Joint Genome Institute"/>
            <person name="Haridas S."/>
            <person name="Albert R."/>
            <person name="Binder M."/>
            <person name="Bloem J."/>
            <person name="Labutti K."/>
            <person name="Salamov A."/>
            <person name="Andreopoulos B."/>
            <person name="Baker S.E."/>
            <person name="Barry K."/>
            <person name="Bills G."/>
            <person name="Bluhm B.H."/>
            <person name="Cannon C."/>
            <person name="Castanera R."/>
            <person name="Culley D.E."/>
            <person name="Daum C."/>
            <person name="Ezra D."/>
            <person name="Gonzalez J.B."/>
            <person name="Henrissat B."/>
            <person name="Kuo A."/>
            <person name="Liang C."/>
            <person name="Lipzen A."/>
            <person name="Lutzoni F."/>
            <person name="Magnuson J."/>
            <person name="Mondo S."/>
            <person name="Nolan M."/>
            <person name="Ohm R."/>
            <person name="Pangilinan J."/>
            <person name="Park H.-J."/>
            <person name="Ramirez L."/>
            <person name="Alfaro M."/>
            <person name="Sun H."/>
            <person name="Tritt A."/>
            <person name="Yoshinaga Y."/>
            <person name="Zwiers L.-H."/>
            <person name="Turgeon B.G."/>
            <person name="Goodwin S.B."/>
            <person name="Spatafora J.W."/>
            <person name="Crous P.W."/>
            <person name="Grigoriev I.V."/>
        </authorList>
    </citation>
    <scope>NUCLEOTIDE SEQUENCE</scope>
    <source>
        <strain evidence="10 12">CBS 781.70</strain>
    </source>
</reference>
<dbReference type="GO" id="GO:0033588">
    <property type="term" value="C:elongator holoenzyme complex"/>
    <property type="evidence" value="ECO:0007669"/>
    <property type="project" value="InterPro"/>
</dbReference>
<dbReference type="InterPro" id="IPR027417">
    <property type="entry name" value="P-loop_NTPase"/>
</dbReference>
<evidence type="ECO:0000256" key="9">
    <source>
        <dbReference type="SAM" id="MobiDB-lite"/>
    </source>
</evidence>
<dbReference type="GO" id="GO:0008023">
    <property type="term" value="C:transcription elongation factor complex"/>
    <property type="evidence" value="ECO:0007669"/>
    <property type="project" value="TreeGrafter"/>
</dbReference>
<feature type="compositionally biased region" description="Basic and acidic residues" evidence="9">
    <location>
        <begin position="8"/>
        <end position="23"/>
    </location>
</feature>
<reference evidence="12" key="2">
    <citation type="submission" date="2020-04" db="EMBL/GenBank/DDBJ databases">
        <authorList>
            <consortium name="NCBI Genome Project"/>
        </authorList>
    </citation>
    <scope>NUCLEOTIDE SEQUENCE</scope>
    <source>
        <strain evidence="12">CBS 781.70</strain>
    </source>
</reference>
<dbReference type="InterPro" id="IPR008728">
    <property type="entry name" value="Elongator_complex_protein_4"/>
</dbReference>
<dbReference type="Pfam" id="PF05625">
    <property type="entry name" value="PAXNEB"/>
    <property type="match status" value="1"/>
</dbReference>
<organism evidence="10">
    <name type="scientific">Eremomyces bilateralis CBS 781.70</name>
    <dbReference type="NCBI Taxonomy" id="1392243"/>
    <lineage>
        <taxon>Eukaryota</taxon>
        <taxon>Fungi</taxon>
        <taxon>Dikarya</taxon>
        <taxon>Ascomycota</taxon>
        <taxon>Pezizomycotina</taxon>
        <taxon>Dothideomycetes</taxon>
        <taxon>Dothideomycetes incertae sedis</taxon>
        <taxon>Eremomycetales</taxon>
        <taxon>Eremomycetaceae</taxon>
        <taxon>Eremomyces</taxon>
    </lineage>
</organism>
<dbReference type="GeneID" id="54420521"/>
<evidence type="ECO:0000256" key="7">
    <source>
        <dbReference type="ARBA" id="ARBA00022694"/>
    </source>
</evidence>
<evidence type="ECO:0000313" key="12">
    <source>
        <dbReference type="RefSeq" id="XP_033532109.1"/>
    </source>
</evidence>
<comment type="pathway">
    <text evidence="3">tRNA modification; 5-methoxycarbonylmethyl-2-thiouridine-tRNA biosynthesis.</text>
</comment>
<dbReference type="Proteomes" id="UP000504638">
    <property type="component" value="Unplaced"/>
</dbReference>
<keyword evidence="6" id="KW-0963">Cytoplasm</keyword>
<keyword evidence="11" id="KW-1185">Reference proteome</keyword>
<dbReference type="Gene3D" id="3.40.50.300">
    <property type="entry name" value="P-loop containing nucleotide triphosphate hydrolases"/>
    <property type="match status" value="1"/>
</dbReference>
<comment type="similarity">
    <text evidence="4">Belongs to the ELP4 family.</text>
</comment>
<evidence type="ECO:0000256" key="5">
    <source>
        <dbReference type="ARBA" id="ARBA00020265"/>
    </source>
</evidence>
<gene>
    <name evidence="10 12" type="ORF">P152DRAFT_460604</name>
</gene>